<accession>A0A6J5PL58</accession>
<evidence type="ECO:0000313" key="9">
    <source>
        <dbReference type="EMBL" id="CAB4212861.1"/>
    </source>
</evidence>
<gene>
    <name evidence="6" type="ORF">UFOVP1002_3</name>
    <name evidence="7" type="ORF">UFOVP1217_6</name>
    <name evidence="8" type="ORF">UFOVP1343_178</name>
    <name evidence="9" type="ORF">UFOVP1438_39</name>
    <name evidence="12" type="ORF">UFOVP1541_145</name>
    <name evidence="10" type="ORF">UFOVP1592_35</name>
    <name evidence="1" type="ORF">UFOVP465_84</name>
    <name evidence="2" type="ORF">UFOVP666_130</name>
    <name evidence="3" type="ORF">UFOVP727_19</name>
    <name evidence="11" type="ORF">UFOVP741_22</name>
    <name evidence="4" type="ORF">UFOVP819_158</name>
    <name evidence="5" type="ORF">UFOVP926_116</name>
</gene>
<dbReference type="EMBL" id="LR796698">
    <property type="protein sequence ID" value="CAB4159984.1"/>
    <property type="molecule type" value="Genomic_DNA"/>
</dbReference>
<evidence type="ECO:0000313" key="7">
    <source>
        <dbReference type="EMBL" id="CAB4191072.1"/>
    </source>
</evidence>
<evidence type="ECO:0000313" key="10">
    <source>
        <dbReference type="EMBL" id="CAB4217497.1"/>
    </source>
</evidence>
<evidence type="ECO:0000313" key="4">
    <source>
        <dbReference type="EMBL" id="CAB4164885.1"/>
    </source>
</evidence>
<dbReference type="EMBL" id="LR797395">
    <property type="protein sequence ID" value="CAB4212861.1"/>
    <property type="molecule type" value="Genomic_DNA"/>
</dbReference>
<dbReference type="EMBL" id="LR796878">
    <property type="protein sequence ID" value="CAB4172273.1"/>
    <property type="molecule type" value="Genomic_DNA"/>
</dbReference>
<evidence type="ECO:0000313" key="3">
    <source>
        <dbReference type="EMBL" id="CAB4159984.1"/>
    </source>
</evidence>
<evidence type="ECO:0000313" key="2">
    <source>
        <dbReference type="EMBL" id="CAB4156730.1"/>
    </source>
</evidence>
<evidence type="ECO:0000313" key="1">
    <source>
        <dbReference type="EMBL" id="CAB4145165.1"/>
    </source>
</evidence>
<reference evidence="5" key="1">
    <citation type="submission" date="2020-05" db="EMBL/GenBank/DDBJ databases">
        <authorList>
            <person name="Chiriac C."/>
            <person name="Salcher M."/>
            <person name="Ghai R."/>
            <person name="Kavagutti S V."/>
        </authorList>
    </citation>
    <scope>NUCLEOTIDE SEQUENCE</scope>
</reference>
<dbReference type="EMBL" id="LR797305">
    <property type="protein sequence ID" value="CAB4200831.1"/>
    <property type="molecule type" value="Genomic_DNA"/>
</dbReference>
<evidence type="ECO:0000313" key="5">
    <source>
        <dbReference type="EMBL" id="CAB4172273.1"/>
    </source>
</evidence>
<dbReference type="EMBL" id="LR796961">
    <property type="protein sequence ID" value="CAB4177902.1"/>
    <property type="molecule type" value="Genomic_DNA"/>
</dbReference>
<organism evidence="5">
    <name type="scientific">uncultured Caudovirales phage</name>
    <dbReference type="NCBI Taxonomy" id="2100421"/>
    <lineage>
        <taxon>Viruses</taxon>
        <taxon>Duplodnaviria</taxon>
        <taxon>Heunggongvirae</taxon>
        <taxon>Uroviricota</taxon>
        <taxon>Caudoviricetes</taxon>
        <taxon>Peduoviridae</taxon>
        <taxon>Maltschvirus</taxon>
        <taxon>Maltschvirus maltsch</taxon>
    </lineage>
</organism>
<dbReference type="EMBL" id="LR798341">
    <property type="protein sequence ID" value="CAB5225075.1"/>
    <property type="molecule type" value="Genomic_DNA"/>
</dbReference>
<dbReference type="EMBL" id="LR796644">
    <property type="protein sequence ID" value="CAB4156730.1"/>
    <property type="molecule type" value="Genomic_DNA"/>
</dbReference>
<evidence type="ECO:0000313" key="11">
    <source>
        <dbReference type="EMBL" id="CAB5225075.1"/>
    </source>
</evidence>
<name>A0A6J5PL58_9CAUD</name>
<evidence type="ECO:0000313" key="6">
    <source>
        <dbReference type="EMBL" id="CAB4177902.1"/>
    </source>
</evidence>
<dbReference type="EMBL" id="LR796443">
    <property type="protein sequence ID" value="CAB4145165.1"/>
    <property type="molecule type" value="Genomic_DNA"/>
</dbReference>
<evidence type="ECO:0000313" key="8">
    <source>
        <dbReference type="EMBL" id="CAB4200831.1"/>
    </source>
</evidence>
<dbReference type="EMBL" id="LR796762">
    <property type="protein sequence ID" value="CAB4164885.1"/>
    <property type="molecule type" value="Genomic_DNA"/>
</dbReference>
<dbReference type="EMBL" id="LR797177">
    <property type="protein sequence ID" value="CAB4191072.1"/>
    <property type="molecule type" value="Genomic_DNA"/>
</dbReference>
<protein>
    <submittedName>
        <fullName evidence="5">Uncharacterized protein</fullName>
    </submittedName>
</protein>
<dbReference type="EMBL" id="LR798395">
    <property type="protein sequence ID" value="CAB5229029.1"/>
    <property type="molecule type" value="Genomic_DNA"/>
</dbReference>
<evidence type="ECO:0000313" key="12">
    <source>
        <dbReference type="EMBL" id="CAB5229029.1"/>
    </source>
</evidence>
<sequence>MQVPTKAKCGECARVYNLLDEDEANEWFYGHDCEGQSKAFNIPEGDK</sequence>
<proteinExistence type="predicted"/>
<dbReference type="EMBL" id="LR797452">
    <property type="protein sequence ID" value="CAB4217497.1"/>
    <property type="molecule type" value="Genomic_DNA"/>
</dbReference>